<organism evidence="2 3">
    <name type="scientific">Kribbella solani</name>
    <dbReference type="NCBI Taxonomy" id="236067"/>
    <lineage>
        <taxon>Bacteria</taxon>
        <taxon>Bacillati</taxon>
        <taxon>Actinomycetota</taxon>
        <taxon>Actinomycetes</taxon>
        <taxon>Propionibacteriales</taxon>
        <taxon>Kribbellaceae</taxon>
        <taxon>Kribbella</taxon>
    </lineage>
</organism>
<dbReference type="Proteomes" id="UP000558997">
    <property type="component" value="Unassembled WGS sequence"/>
</dbReference>
<feature type="domain" description="NADPH-dependent FMN reductase-like" evidence="1">
    <location>
        <begin position="5"/>
        <end position="140"/>
    </location>
</feature>
<sequence length="202" mass="21983">MTELRVLVVTGSVRKPSYTTALATAVGARLSTDNAKVAWWDLAEQPVPIADPAFHRAPENHPDLAVRRLVKLTDAADAIVLASPLYHNSFSGVLKNALDCLSMRQFQHKPVGLASHGRQRSTQAVDQLRTVVRGLRGVSTTTPLCTMDSDYLPAVNGGEPCLVAPDIVERLERFVTELLDLAAALRPLRTGTVARTRAERVQ</sequence>
<dbReference type="InterPro" id="IPR005025">
    <property type="entry name" value="FMN_Rdtase-like_dom"/>
</dbReference>
<evidence type="ECO:0000313" key="2">
    <source>
        <dbReference type="EMBL" id="MBB5980023.1"/>
    </source>
</evidence>
<keyword evidence="3" id="KW-1185">Reference proteome</keyword>
<protein>
    <submittedName>
        <fullName evidence="2">NAD(P)H-dependent FMN reductase</fullName>
    </submittedName>
</protein>
<name>A0A841DMY3_9ACTN</name>
<dbReference type="Gene3D" id="3.40.50.360">
    <property type="match status" value="1"/>
</dbReference>
<evidence type="ECO:0000259" key="1">
    <source>
        <dbReference type="Pfam" id="PF03358"/>
    </source>
</evidence>
<gene>
    <name evidence="2" type="ORF">HDA44_003364</name>
</gene>
<dbReference type="InterPro" id="IPR029039">
    <property type="entry name" value="Flavoprotein-like_sf"/>
</dbReference>
<comment type="caution">
    <text evidence="2">The sequence shown here is derived from an EMBL/GenBank/DDBJ whole genome shotgun (WGS) entry which is preliminary data.</text>
</comment>
<dbReference type="InterPro" id="IPR050712">
    <property type="entry name" value="NAD(P)H-dep_reductase"/>
</dbReference>
<dbReference type="PANTHER" id="PTHR30543">
    <property type="entry name" value="CHROMATE REDUCTASE"/>
    <property type="match status" value="1"/>
</dbReference>
<dbReference type="EMBL" id="JACHNF010000001">
    <property type="protein sequence ID" value="MBB5980023.1"/>
    <property type="molecule type" value="Genomic_DNA"/>
</dbReference>
<dbReference type="GO" id="GO:0005829">
    <property type="term" value="C:cytosol"/>
    <property type="evidence" value="ECO:0007669"/>
    <property type="project" value="TreeGrafter"/>
</dbReference>
<dbReference type="Pfam" id="PF03358">
    <property type="entry name" value="FMN_red"/>
    <property type="match status" value="1"/>
</dbReference>
<proteinExistence type="predicted"/>
<accession>A0A841DMY3</accession>
<dbReference type="PANTHER" id="PTHR30543:SF21">
    <property type="entry name" value="NAD(P)H-DEPENDENT FMN REDUCTASE LOT6"/>
    <property type="match status" value="1"/>
</dbReference>
<dbReference type="RefSeq" id="WP_184835431.1">
    <property type="nucleotide sequence ID" value="NZ_BAAAVN010000007.1"/>
</dbReference>
<dbReference type="SUPFAM" id="SSF52218">
    <property type="entry name" value="Flavoproteins"/>
    <property type="match status" value="1"/>
</dbReference>
<dbReference type="GO" id="GO:0016491">
    <property type="term" value="F:oxidoreductase activity"/>
    <property type="evidence" value="ECO:0007669"/>
    <property type="project" value="InterPro"/>
</dbReference>
<dbReference type="AlphaFoldDB" id="A0A841DMY3"/>
<dbReference type="GO" id="GO:0010181">
    <property type="term" value="F:FMN binding"/>
    <property type="evidence" value="ECO:0007669"/>
    <property type="project" value="TreeGrafter"/>
</dbReference>
<reference evidence="2 3" key="1">
    <citation type="submission" date="2020-08" db="EMBL/GenBank/DDBJ databases">
        <title>Sequencing the genomes of 1000 actinobacteria strains.</title>
        <authorList>
            <person name="Klenk H.-P."/>
        </authorList>
    </citation>
    <scope>NUCLEOTIDE SEQUENCE [LARGE SCALE GENOMIC DNA]</scope>
    <source>
        <strain evidence="2 3">DSM 17294</strain>
    </source>
</reference>
<evidence type="ECO:0000313" key="3">
    <source>
        <dbReference type="Proteomes" id="UP000558997"/>
    </source>
</evidence>